<dbReference type="AlphaFoldDB" id="A0A517YGT9"/>
<protein>
    <submittedName>
        <fullName evidence="2">Uncharacterized protein</fullName>
    </submittedName>
</protein>
<feature type="compositionally biased region" description="Low complexity" evidence="1">
    <location>
        <begin position="20"/>
        <end position="29"/>
    </location>
</feature>
<feature type="region of interest" description="Disordered" evidence="1">
    <location>
        <begin position="1"/>
        <end position="29"/>
    </location>
</feature>
<dbReference type="RefSeq" id="WP_145093220.1">
    <property type="nucleotide sequence ID" value="NZ_CP036274.1"/>
</dbReference>
<proteinExistence type="predicted"/>
<evidence type="ECO:0000256" key="1">
    <source>
        <dbReference type="SAM" id="MobiDB-lite"/>
    </source>
</evidence>
<dbReference type="EMBL" id="CP036274">
    <property type="protein sequence ID" value="QDU29429.1"/>
    <property type="molecule type" value="Genomic_DNA"/>
</dbReference>
<name>A0A517YGT9_9BACT</name>
<dbReference type="Proteomes" id="UP000315017">
    <property type="component" value="Chromosome"/>
</dbReference>
<accession>A0A517YGT9</accession>
<dbReference type="KEGG" id="aagg:ETAA8_45390"/>
<reference evidence="2 3" key="1">
    <citation type="submission" date="2019-02" db="EMBL/GenBank/DDBJ databases">
        <title>Deep-cultivation of Planctomycetes and their phenomic and genomic characterization uncovers novel biology.</title>
        <authorList>
            <person name="Wiegand S."/>
            <person name="Jogler M."/>
            <person name="Boedeker C."/>
            <person name="Pinto D."/>
            <person name="Vollmers J."/>
            <person name="Rivas-Marin E."/>
            <person name="Kohn T."/>
            <person name="Peeters S.H."/>
            <person name="Heuer A."/>
            <person name="Rast P."/>
            <person name="Oberbeckmann S."/>
            <person name="Bunk B."/>
            <person name="Jeske O."/>
            <person name="Meyerdierks A."/>
            <person name="Storesund J.E."/>
            <person name="Kallscheuer N."/>
            <person name="Luecker S."/>
            <person name="Lage O.M."/>
            <person name="Pohl T."/>
            <person name="Merkel B.J."/>
            <person name="Hornburger P."/>
            <person name="Mueller R.-W."/>
            <person name="Bruemmer F."/>
            <person name="Labrenz M."/>
            <person name="Spormann A.M."/>
            <person name="Op den Camp H."/>
            <person name="Overmann J."/>
            <person name="Amann R."/>
            <person name="Jetten M.S.M."/>
            <person name="Mascher T."/>
            <person name="Medema M.H."/>
            <person name="Devos D.P."/>
            <person name="Kaster A.-K."/>
            <person name="Ovreas L."/>
            <person name="Rohde M."/>
            <person name="Galperin M.Y."/>
            <person name="Jogler C."/>
        </authorList>
    </citation>
    <scope>NUCLEOTIDE SEQUENCE [LARGE SCALE GENOMIC DNA]</scope>
    <source>
        <strain evidence="2 3">ETA_A8</strain>
    </source>
</reference>
<sequence>MLSKNDPEKKTTKSSKKASPKSTTAAAETSSLDVREQLFNEGLIGPVRAVQVSAARITQVRGLMFDVDPGLLKPDGAMGEIPATPVNFYERVIRPILDRSPVLAKAEVRSSGTGLHVILGFDAPYQCDSDAAREDIARVADVVLCLLPSDPMQPGITAVTRPIGSLNSKNGATVELITPGEPVTYTEVRDLAVRFVASPFRMLCEVLFGGERIRPCPVCREAETTLVVQEHYGNCYGCGKVTLPQIWNSLYRVSKEVNDGQEE</sequence>
<feature type="compositionally biased region" description="Basic and acidic residues" evidence="1">
    <location>
        <begin position="1"/>
        <end position="11"/>
    </location>
</feature>
<dbReference type="OrthoDB" id="280039at2"/>
<gene>
    <name evidence="2" type="ORF">ETAA8_45390</name>
</gene>
<keyword evidence="3" id="KW-1185">Reference proteome</keyword>
<organism evidence="2 3">
    <name type="scientific">Anatilimnocola aggregata</name>
    <dbReference type="NCBI Taxonomy" id="2528021"/>
    <lineage>
        <taxon>Bacteria</taxon>
        <taxon>Pseudomonadati</taxon>
        <taxon>Planctomycetota</taxon>
        <taxon>Planctomycetia</taxon>
        <taxon>Pirellulales</taxon>
        <taxon>Pirellulaceae</taxon>
        <taxon>Anatilimnocola</taxon>
    </lineage>
</organism>
<evidence type="ECO:0000313" key="2">
    <source>
        <dbReference type="EMBL" id="QDU29429.1"/>
    </source>
</evidence>
<evidence type="ECO:0000313" key="3">
    <source>
        <dbReference type="Proteomes" id="UP000315017"/>
    </source>
</evidence>